<comment type="caution">
    <text evidence="1">The sequence shown here is derived from an EMBL/GenBank/DDBJ whole genome shotgun (WGS) entry which is preliminary data.</text>
</comment>
<dbReference type="AlphaFoldDB" id="A0A9Q5Z7B4"/>
<dbReference type="EMBL" id="LAHD01000115">
    <property type="protein sequence ID" value="PHJ97362.1"/>
    <property type="molecule type" value="Genomic_DNA"/>
</dbReference>
<sequence length="85" mass="9188">MQPQPSQFDNYLTINLLEFISGWGIGHGALGIGHGDEGDKGKREKGKGINLMFPLTLCPMPHAPCAMPQSPEILHKIVGSVKAHQ</sequence>
<accession>A0A9Q5Z7B4</accession>
<reference evidence="1 2" key="1">
    <citation type="submission" date="2015-02" db="EMBL/GenBank/DDBJ databases">
        <title>Nostoc linckia genome annotation.</title>
        <authorList>
            <person name="Zhou Z."/>
        </authorList>
    </citation>
    <scope>NUCLEOTIDE SEQUENCE [LARGE SCALE GENOMIC DNA]</scope>
    <source>
        <strain evidence="2">z8</strain>
    </source>
</reference>
<proteinExistence type="predicted"/>
<evidence type="ECO:0000313" key="2">
    <source>
        <dbReference type="Proteomes" id="UP000222310"/>
    </source>
</evidence>
<dbReference type="Proteomes" id="UP000222310">
    <property type="component" value="Unassembled WGS sequence"/>
</dbReference>
<protein>
    <submittedName>
        <fullName evidence="1">Uncharacterized protein</fullName>
    </submittedName>
</protein>
<evidence type="ECO:0000313" key="1">
    <source>
        <dbReference type="EMBL" id="PHJ97362.1"/>
    </source>
</evidence>
<name>A0A9Q5Z7B4_NOSLI</name>
<gene>
    <name evidence="1" type="ORF">VF08_28860</name>
</gene>
<organism evidence="1 2">
    <name type="scientific">Nostoc linckia z8</name>
    <dbReference type="NCBI Taxonomy" id="1628746"/>
    <lineage>
        <taxon>Bacteria</taxon>
        <taxon>Bacillati</taxon>
        <taxon>Cyanobacteriota</taxon>
        <taxon>Cyanophyceae</taxon>
        <taxon>Nostocales</taxon>
        <taxon>Nostocaceae</taxon>
        <taxon>Nostoc</taxon>
    </lineage>
</organism>